<dbReference type="KEGG" id="marz:MARA_10290"/>
<protein>
    <recommendedName>
        <fullName evidence="3">DUF2993 domain-containing protein</fullName>
    </recommendedName>
</protein>
<dbReference type="InterPro" id="IPR021373">
    <property type="entry name" value="DUF2993"/>
</dbReference>
<proteinExistence type="predicted"/>
<dbReference type="EMBL" id="AP022593">
    <property type="protein sequence ID" value="BBY47561.1"/>
    <property type="molecule type" value="Genomic_DNA"/>
</dbReference>
<evidence type="ECO:0000313" key="2">
    <source>
        <dbReference type="Proteomes" id="UP000467428"/>
    </source>
</evidence>
<organism evidence="1 2">
    <name type="scientific">Mycolicibacterium arabiense</name>
    <dbReference type="NCBI Taxonomy" id="1286181"/>
    <lineage>
        <taxon>Bacteria</taxon>
        <taxon>Bacillati</taxon>
        <taxon>Actinomycetota</taxon>
        <taxon>Actinomycetes</taxon>
        <taxon>Mycobacteriales</taxon>
        <taxon>Mycobacteriaceae</taxon>
        <taxon>Mycolicibacterium</taxon>
    </lineage>
</organism>
<reference evidence="1 2" key="1">
    <citation type="journal article" date="2019" name="Emerg. Microbes Infect.">
        <title>Comprehensive subspecies identification of 175 nontuberculous mycobacteria species based on 7547 genomic profiles.</title>
        <authorList>
            <person name="Matsumoto Y."/>
            <person name="Kinjo T."/>
            <person name="Motooka D."/>
            <person name="Nabeya D."/>
            <person name="Jung N."/>
            <person name="Uechi K."/>
            <person name="Horii T."/>
            <person name="Iida T."/>
            <person name="Fujita J."/>
            <person name="Nakamura S."/>
        </authorList>
    </citation>
    <scope>NUCLEOTIDE SEQUENCE [LARGE SCALE GENOMIC DNA]</scope>
    <source>
        <strain evidence="1 2">JCM 18538</strain>
    </source>
</reference>
<gene>
    <name evidence="1" type="ORF">MARA_10290</name>
</gene>
<name>A0A7I7RTN4_9MYCO</name>
<dbReference type="Pfam" id="PF11209">
    <property type="entry name" value="LmeA"/>
    <property type="match status" value="1"/>
</dbReference>
<evidence type="ECO:0008006" key="3">
    <source>
        <dbReference type="Google" id="ProtNLM"/>
    </source>
</evidence>
<keyword evidence="2" id="KW-1185">Reference proteome</keyword>
<dbReference type="AlphaFoldDB" id="A0A7I7RTN4"/>
<sequence>MLANTGVTAAYLSTFITIRGLIRGRRLTVRTGGGRLELTVDDLVSRLDLRSVGAGRLDDIRLTARDVRWNGHALDRASAVLHDVHVTPTVPPVLVAAPVDVSVDVPAPTLDHLFRAGAPRLGGRVDADGVARLHVARREGAGSLEVTARLEGSTLWLVPQAVVRRRRWSLPNRTPGYRVRLPDLPHGFRITEVDFAPGVVRISGTLDEWRADVPRTRLEDVVAQLSSVGGPLQVIWPGRDR</sequence>
<dbReference type="Proteomes" id="UP000467428">
    <property type="component" value="Chromosome"/>
</dbReference>
<geneLocation type="plasmid" evidence="2">
    <name>pjcm18538 dna</name>
</geneLocation>
<accession>A0A7I7RTN4</accession>
<evidence type="ECO:0000313" key="1">
    <source>
        <dbReference type="EMBL" id="BBY47561.1"/>
    </source>
</evidence>